<dbReference type="AlphaFoldDB" id="Q51950"/>
<geneLocation type="plasmid" evidence="1">
    <name>pNS1</name>
</geneLocation>
<proteinExistence type="predicted"/>
<dbReference type="EMBL" id="M16217">
    <property type="protein sequence ID" value="AAA19178.1"/>
    <property type="molecule type" value="Genomic_DNA"/>
</dbReference>
<protein>
    <submittedName>
        <fullName evidence="1">OrfE</fullName>
    </submittedName>
</protein>
<organism evidence="1">
    <name type="scientific">Staphylococcus aureus</name>
    <dbReference type="NCBI Taxonomy" id="1280"/>
    <lineage>
        <taxon>Bacteria</taxon>
        <taxon>Bacillati</taxon>
        <taxon>Bacillota</taxon>
        <taxon>Bacilli</taxon>
        <taxon>Bacillales</taxon>
        <taxon>Staphylococcaceae</taxon>
        <taxon>Staphylococcus</taxon>
    </lineage>
</organism>
<accession>Q51950</accession>
<dbReference type="PIR" id="S42237">
    <property type="entry name" value="S42237"/>
</dbReference>
<sequence>MKCLFKNLGNLYEVKE</sequence>
<name>Q51950_STAAU</name>
<keyword evidence="1" id="KW-0614">Plasmid</keyword>
<reference evidence="1" key="1">
    <citation type="journal article" date="1986" name="FEMS Microbiol. Lett.">
        <title>Determination of the complete nucleotide sequence of pNS1, a staphylococcal tetracycline-resistance plasmid propagated in Bacillus subtilis.</title>
        <authorList>
            <person name="Noguchi N."/>
            <person name="Aoki T."/>
            <person name="Sasatsu M."/>
            <person name="Kono M."/>
            <person name="Shishido K."/>
            <person name="Ando T."/>
        </authorList>
    </citation>
    <scope>NUCLEOTIDE SEQUENCE</scope>
    <source>
        <plasmid evidence="1">pNS1</plasmid>
    </source>
</reference>
<evidence type="ECO:0000313" key="1">
    <source>
        <dbReference type="EMBL" id="AAA19178.1"/>
    </source>
</evidence>